<name>A0AAW0NCU0_9GOBI</name>
<dbReference type="EMBL" id="JBBPFD010000016">
    <property type="protein sequence ID" value="KAK7893304.1"/>
    <property type="molecule type" value="Genomic_DNA"/>
</dbReference>
<dbReference type="InterPro" id="IPR013783">
    <property type="entry name" value="Ig-like_fold"/>
</dbReference>
<evidence type="ECO:0000256" key="1">
    <source>
        <dbReference type="SAM" id="Phobius"/>
    </source>
</evidence>
<sequence>MSVCLSIITLCMLGALVLPPSAHDCEFNLKVRRETHVTSIGQKLKLACPVHLCDDDPPTITWFKLDTERTLVNLSDRVTTEWKIINEHEGIFFLNFQYVISRDSGLYHFCGINVPYHYDSVAGDQLKIACPVCDNLMQTMTWYKNDTQGFMSVNMSDRVTTKWIRINDYKAMSYLIFHKVLSSDSGRYLCNGTFVNHTIDVYVIVCFIYVSWKYVCVLSIFTLAMFGALTMPLYVHACESRLNIRGNLAYEAYVGRELKMSCPVQMCNSSTPTVTWLRLERDQFTPVNLTDRVTTEWNKTNDHEGVLSLNFHHVSVKIQDCISVRLDQTGAPSSTFCRSEVHHNSVYNGTAEEPLRVSCSVCDDLPTVIWFKYVREGLIPVNMSERLTTEWTRLNDYKATSYLIFHKVLSSDSGRYLCSGTSVNTTIHVHVTDTDVSKALKDSNSNFNVQDQENVL</sequence>
<evidence type="ECO:0000313" key="5">
    <source>
        <dbReference type="Proteomes" id="UP001460270"/>
    </source>
</evidence>
<dbReference type="Proteomes" id="UP001460270">
    <property type="component" value="Unassembled WGS sequence"/>
</dbReference>
<dbReference type="SMART" id="SM00408">
    <property type="entry name" value="IGc2"/>
    <property type="match status" value="3"/>
</dbReference>
<dbReference type="GO" id="GO:0002768">
    <property type="term" value="P:immune response-regulating cell surface receptor signaling pathway"/>
    <property type="evidence" value="ECO:0007669"/>
    <property type="project" value="InterPro"/>
</dbReference>
<evidence type="ECO:0000256" key="2">
    <source>
        <dbReference type="SAM" id="SignalP"/>
    </source>
</evidence>
<dbReference type="Gene3D" id="2.60.40.10">
    <property type="entry name" value="Immunoglobulins"/>
    <property type="match status" value="4"/>
</dbReference>
<feature type="domain" description="Ig-like" evidence="3">
    <location>
        <begin position="332"/>
        <end position="437"/>
    </location>
</feature>
<dbReference type="PROSITE" id="PS50835">
    <property type="entry name" value="IG_LIKE"/>
    <property type="match status" value="2"/>
</dbReference>
<dbReference type="GO" id="GO:0005886">
    <property type="term" value="C:plasma membrane"/>
    <property type="evidence" value="ECO:0007669"/>
    <property type="project" value="InterPro"/>
</dbReference>
<evidence type="ECO:0000313" key="4">
    <source>
        <dbReference type="EMBL" id="KAK7893304.1"/>
    </source>
</evidence>
<dbReference type="PANTHER" id="PTHR37996:SF1">
    <property type="entry name" value="B- AND T-LYMPHOCYTE ATTENUATOR"/>
    <property type="match status" value="1"/>
</dbReference>
<dbReference type="InterPro" id="IPR003599">
    <property type="entry name" value="Ig_sub"/>
</dbReference>
<proteinExistence type="predicted"/>
<feature type="transmembrane region" description="Helical" evidence="1">
    <location>
        <begin position="212"/>
        <end position="235"/>
    </location>
</feature>
<dbReference type="PANTHER" id="PTHR37996">
    <property type="entry name" value="B- AND T-LYMPHOCYTE ATTENUATOR"/>
    <property type="match status" value="1"/>
</dbReference>
<keyword evidence="1" id="KW-1133">Transmembrane helix</keyword>
<dbReference type="InterPro" id="IPR036179">
    <property type="entry name" value="Ig-like_dom_sf"/>
</dbReference>
<dbReference type="SMART" id="SM00409">
    <property type="entry name" value="IG"/>
    <property type="match status" value="2"/>
</dbReference>
<feature type="chain" id="PRO_5043564524" description="Ig-like domain-containing protein" evidence="2">
    <location>
        <begin position="23"/>
        <end position="456"/>
    </location>
</feature>
<keyword evidence="1" id="KW-0472">Membrane</keyword>
<organism evidence="4 5">
    <name type="scientific">Mugilogobius chulae</name>
    <name type="common">yellowstripe goby</name>
    <dbReference type="NCBI Taxonomy" id="88201"/>
    <lineage>
        <taxon>Eukaryota</taxon>
        <taxon>Metazoa</taxon>
        <taxon>Chordata</taxon>
        <taxon>Craniata</taxon>
        <taxon>Vertebrata</taxon>
        <taxon>Euteleostomi</taxon>
        <taxon>Actinopterygii</taxon>
        <taxon>Neopterygii</taxon>
        <taxon>Teleostei</taxon>
        <taxon>Neoteleostei</taxon>
        <taxon>Acanthomorphata</taxon>
        <taxon>Gobiaria</taxon>
        <taxon>Gobiiformes</taxon>
        <taxon>Gobioidei</taxon>
        <taxon>Gobiidae</taxon>
        <taxon>Gobionellinae</taxon>
        <taxon>Mugilogobius</taxon>
    </lineage>
</organism>
<evidence type="ECO:0000259" key="3">
    <source>
        <dbReference type="PROSITE" id="PS50835"/>
    </source>
</evidence>
<feature type="domain" description="Ig-like" evidence="3">
    <location>
        <begin position="123"/>
        <end position="190"/>
    </location>
</feature>
<keyword evidence="2" id="KW-0732">Signal</keyword>
<feature type="signal peptide" evidence="2">
    <location>
        <begin position="1"/>
        <end position="22"/>
    </location>
</feature>
<protein>
    <recommendedName>
        <fullName evidence="3">Ig-like domain-containing protein</fullName>
    </recommendedName>
</protein>
<dbReference type="AlphaFoldDB" id="A0AAW0NCU0"/>
<accession>A0AAW0NCU0</accession>
<dbReference type="InterPro" id="IPR039257">
    <property type="entry name" value="BTLA"/>
</dbReference>
<dbReference type="InterPro" id="IPR007110">
    <property type="entry name" value="Ig-like_dom"/>
</dbReference>
<gene>
    <name evidence="4" type="ORF">WMY93_022456</name>
</gene>
<comment type="caution">
    <text evidence="4">The sequence shown here is derived from an EMBL/GenBank/DDBJ whole genome shotgun (WGS) entry which is preliminary data.</text>
</comment>
<dbReference type="SUPFAM" id="SSF48726">
    <property type="entry name" value="Immunoglobulin"/>
    <property type="match status" value="2"/>
</dbReference>
<dbReference type="GO" id="GO:0038023">
    <property type="term" value="F:signaling receptor activity"/>
    <property type="evidence" value="ECO:0007669"/>
    <property type="project" value="InterPro"/>
</dbReference>
<dbReference type="InterPro" id="IPR003598">
    <property type="entry name" value="Ig_sub2"/>
</dbReference>
<keyword evidence="1" id="KW-0812">Transmembrane</keyword>
<reference evidence="5" key="1">
    <citation type="submission" date="2024-04" db="EMBL/GenBank/DDBJ databases">
        <title>Salinicola lusitanus LLJ914,a marine bacterium isolated from the Okinawa Trough.</title>
        <authorList>
            <person name="Li J."/>
        </authorList>
    </citation>
    <scope>NUCLEOTIDE SEQUENCE [LARGE SCALE GENOMIC DNA]</scope>
</reference>
<keyword evidence="5" id="KW-1185">Reference proteome</keyword>